<evidence type="ECO:0008006" key="4">
    <source>
        <dbReference type="Google" id="ProtNLM"/>
    </source>
</evidence>
<organism evidence="2 3">
    <name type="scientific">Thermonema lapsum</name>
    <dbReference type="NCBI Taxonomy" id="28195"/>
    <lineage>
        <taxon>Bacteria</taxon>
        <taxon>Pseudomonadati</taxon>
        <taxon>Bacteroidota</taxon>
        <taxon>Cytophagia</taxon>
        <taxon>Cytophagales</taxon>
        <taxon>Thermonemataceae</taxon>
        <taxon>Thermonema</taxon>
    </lineage>
</organism>
<accession>A0A846MR92</accession>
<feature type="chain" id="PRO_5032299099" description="Outer membrane protein beta-barrel domain-containing protein" evidence="1">
    <location>
        <begin position="24"/>
        <end position="168"/>
    </location>
</feature>
<proteinExistence type="predicted"/>
<protein>
    <recommendedName>
        <fullName evidence="4">Outer membrane protein beta-barrel domain-containing protein</fullName>
    </recommendedName>
</protein>
<evidence type="ECO:0000256" key="1">
    <source>
        <dbReference type="SAM" id="SignalP"/>
    </source>
</evidence>
<reference evidence="2 3" key="1">
    <citation type="submission" date="2020-03" db="EMBL/GenBank/DDBJ databases">
        <title>Genomic Encyclopedia of Type Strains, Phase IV (KMG-IV): sequencing the most valuable type-strain genomes for metagenomic binning, comparative biology and taxonomic classification.</title>
        <authorList>
            <person name="Goeker M."/>
        </authorList>
    </citation>
    <scope>NUCLEOTIDE SEQUENCE [LARGE SCALE GENOMIC DNA]</scope>
    <source>
        <strain evidence="2 3">DSM 5718</strain>
    </source>
</reference>
<dbReference type="EMBL" id="JAASRN010000002">
    <property type="protein sequence ID" value="NIK74104.1"/>
    <property type="molecule type" value="Genomic_DNA"/>
</dbReference>
<feature type="signal peptide" evidence="1">
    <location>
        <begin position="1"/>
        <end position="23"/>
    </location>
</feature>
<dbReference type="RefSeq" id="WP_166919458.1">
    <property type="nucleotide sequence ID" value="NZ_JAASRN010000002.1"/>
</dbReference>
<comment type="caution">
    <text evidence="2">The sequence shown here is derived from an EMBL/GenBank/DDBJ whole genome shotgun (WGS) entry which is preliminary data.</text>
</comment>
<name>A0A846MR92_9BACT</name>
<evidence type="ECO:0000313" key="3">
    <source>
        <dbReference type="Proteomes" id="UP000537126"/>
    </source>
</evidence>
<keyword evidence="1" id="KW-0732">Signal</keyword>
<sequence>MCLMIKNFALLGLLCCMAAPLRAQVYTGGNVSVGLENNTTYADIAPIIGYQMGKARVGVSPVFNYNKTTNTDARYSFGARLFGQYTVFQGFFLHAELESLNVEDRANDADGEPPYERTWIVSLPVGAGYNQQLADRISVQFMVLWNVIKNENTPTTNPIIRGGINYRF</sequence>
<keyword evidence="3" id="KW-1185">Reference proteome</keyword>
<gene>
    <name evidence="2" type="ORF">FHS56_001617</name>
</gene>
<evidence type="ECO:0000313" key="2">
    <source>
        <dbReference type="EMBL" id="NIK74104.1"/>
    </source>
</evidence>
<dbReference type="AlphaFoldDB" id="A0A846MR92"/>
<dbReference type="Proteomes" id="UP000537126">
    <property type="component" value="Unassembled WGS sequence"/>
</dbReference>